<accession>A0AAN6VR45</accession>
<evidence type="ECO:0000256" key="1">
    <source>
        <dbReference type="SAM" id="MobiDB-lite"/>
    </source>
</evidence>
<feature type="region of interest" description="Disordered" evidence="1">
    <location>
        <begin position="121"/>
        <end position="238"/>
    </location>
</feature>
<feature type="region of interest" description="Disordered" evidence="1">
    <location>
        <begin position="55"/>
        <end position="99"/>
    </location>
</feature>
<reference evidence="2" key="2">
    <citation type="submission" date="2023-05" db="EMBL/GenBank/DDBJ databases">
        <authorList>
            <consortium name="Lawrence Berkeley National Laboratory"/>
            <person name="Steindorff A."/>
            <person name="Hensen N."/>
            <person name="Bonometti L."/>
            <person name="Westerberg I."/>
            <person name="Brannstrom I.O."/>
            <person name="Guillou S."/>
            <person name="Cros-Aarteil S."/>
            <person name="Calhoun S."/>
            <person name="Haridas S."/>
            <person name="Kuo A."/>
            <person name="Mondo S."/>
            <person name="Pangilinan J."/>
            <person name="Riley R."/>
            <person name="Labutti K."/>
            <person name="Andreopoulos B."/>
            <person name="Lipzen A."/>
            <person name="Chen C."/>
            <person name="Yanf M."/>
            <person name="Daum C."/>
            <person name="Ng V."/>
            <person name="Clum A."/>
            <person name="Ohm R."/>
            <person name="Martin F."/>
            <person name="Silar P."/>
            <person name="Natvig D."/>
            <person name="Lalanne C."/>
            <person name="Gautier V."/>
            <person name="Ament-Velasquez S.L."/>
            <person name="Kruys A."/>
            <person name="Hutchinson M.I."/>
            <person name="Powell A.J."/>
            <person name="Barry K."/>
            <person name="Miller A.N."/>
            <person name="Grigoriev I.V."/>
            <person name="Debuchy R."/>
            <person name="Gladieux P."/>
            <person name="Thoren M.H."/>
            <person name="Johannesson H."/>
        </authorList>
    </citation>
    <scope>NUCLEOTIDE SEQUENCE</scope>
    <source>
        <strain evidence="2">CBS 538.74</strain>
    </source>
</reference>
<feature type="non-terminal residue" evidence="2">
    <location>
        <position position="238"/>
    </location>
</feature>
<dbReference type="EMBL" id="MU856871">
    <property type="protein sequence ID" value="KAK4156272.1"/>
    <property type="molecule type" value="Genomic_DNA"/>
</dbReference>
<reference evidence="2" key="1">
    <citation type="journal article" date="2023" name="Mol. Phylogenet. Evol.">
        <title>Genome-scale phylogeny and comparative genomics of the fungal order Sordariales.</title>
        <authorList>
            <person name="Hensen N."/>
            <person name="Bonometti L."/>
            <person name="Westerberg I."/>
            <person name="Brannstrom I.O."/>
            <person name="Guillou S."/>
            <person name="Cros-Aarteil S."/>
            <person name="Calhoun S."/>
            <person name="Haridas S."/>
            <person name="Kuo A."/>
            <person name="Mondo S."/>
            <person name="Pangilinan J."/>
            <person name="Riley R."/>
            <person name="LaButti K."/>
            <person name="Andreopoulos B."/>
            <person name="Lipzen A."/>
            <person name="Chen C."/>
            <person name="Yan M."/>
            <person name="Daum C."/>
            <person name="Ng V."/>
            <person name="Clum A."/>
            <person name="Steindorff A."/>
            <person name="Ohm R.A."/>
            <person name="Martin F."/>
            <person name="Silar P."/>
            <person name="Natvig D.O."/>
            <person name="Lalanne C."/>
            <person name="Gautier V."/>
            <person name="Ament-Velasquez S.L."/>
            <person name="Kruys A."/>
            <person name="Hutchinson M.I."/>
            <person name="Powell A.J."/>
            <person name="Barry K."/>
            <person name="Miller A.N."/>
            <person name="Grigoriev I.V."/>
            <person name="Debuchy R."/>
            <person name="Gladieux P."/>
            <person name="Hiltunen Thoren M."/>
            <person name="Johannesson H."/>
        </authorList>
    </citation>
    <scope>NUCLEOTIDE SEQUENCE</scope>
    <source>
        <strain evidence="2">CBS 538.74</strain>
    </source>
</reference>
<feature type="compositionally biased region" description="Basic and acidic residues" evidence="1">
    <location>
        <begin position="121"/>
        <end position="133"/>
    </location>
</feature>
<sequence length="238" mass="26069">MLGAARNSSRPIVPDRYSSAIFSYWTGLNKANTAETPAEEDPYLTALKQLSATHRPSLDDLPLHRSIPIDAPRPTPYDNFPQPNPIGGRAGESSGEPRATGRRYHRLADGSVYTEFVDVSAHDHHGHSSENKVRPATGVRPFNMASQTDHTRVPTVGTLGRSVPFHFPKGAGRPAIPPSTTTRHVHHDSGQDFHLYPTTTSAPDGQELEGREARRSRWLQWHTSKPKAQPHGGDGASD</sequence>
<protein>
    <submittedName>
        <fullName evidence="2">Uncharacterized protein</fullName>
    </submittedName>
</protein>
<dbReference type="AlphaFoldDB" id="A0AAN6VR45"/>
<evidence type="ECO:0000313" key="2">
    <source>
        <dbReference type="EMBL" id="KAK4156272.1"/>
    </source>
</evidence>
<evidence type="ECO:0000313" key="3">
    <source>
        <dbReference type="Proteomes" id="UP001302745"/>
    </source>
</evidence>
<keyword evidence="3" id="KW-1185">Reference proteome</keyword>
<comment type="caution">
    <text evidence="2">The sequence shown here is derived from an EMBL/GenBank/DDBJ whole genome shotgun (WGS) entry which is preliminary data.</text>
</comment>
<organism evidence="2 3">
    <name type="scientific">Chaetomidium leptoderma</name>
    <dbReference type="NCBI Taxonomy" id="669021"/>
    <lineage>
        <taxon>Eukaryota</taxon>
        <taxon>Fungi</taxon>
        <taxon>Dikarya</taxon>
        <taxon>Ascomycota</taxon>
        <taxon>Pezizomycotina</taxon>
        <taxon>Sordariomycetes</taxon>
        <taxon>Sordariomycetidae</taxon>
        <taxon>Sordariales</taxon>
        <taxon>Chaetomiaceae</taxon>
        <taxon>Chaetomidium</taxon>
    </lineage>
</organism>
<name>A0AAN6VR45_9PEZI</name>
<proteinExistence type="predicted"/>
<gene>
    <name evidence="2" type="ORF">C8A00DRAFT_12783</name>
</gene>
<dbReference type="Proteomes" id="UP001302745">
    <property type="component" value="Unassembled WGS sequence"/>
</dbReference>